<organism evidence="4 5">
    <name type="scientific">Geomicrobium sediminis</name>
    <dbReference type="NCBI Taxonomy" id="1347788"/>
    <lineage>
        <taxon>Bacteria</taxon>
        <taxon>Bacillati</taxon>
        <taxon>Bacillota</taxon>
        <taxon>Bacilli</taxon>
        <taxon>Bacillales</taxon>
        <taxon>Geomicrobium</taxon>
    </lineage>
</organism>
<evidence type="ECO:0000256" key="1">
    <source>
        <dbReference type="ARBA" id="ARBA00006987"/>
    </source>
</evidence>
<name>A0ABS2PG25_9BACL</name>
<keyword evidence="3" id="KW-0732">Signal</keyword>
<comment type="caution">
    <text evidence="4">The sequence shown here is derived from an EMBL/GenBank/DDBJ whole genome shotgun (WGS) entry which is preliminary data.</text>
</comment>
<dbReference type="PANTHER" id="PTHR42928:SF5">
    <property type="entry name" value="BLR1237 PROTEIN"/>
    <property type="match status" value="1"/>
</dbReference>
<dbReference type="RefSeq" id="WP_239575670.1">
    <property type="nucleotide sequence ID" value="NZ_JAFBEC010000012.1"/>
</dbReference>
<proteinExistence type="inferred from homology"/>
<sequence>MKKYLLGMGMIVPLMALAACGDDSSTEANGEEAAENFPDKSLEVIVPYAEGGGTDLVARAFADNLQEELGESVSVSNREGGGGAVGMQAGANSSADGHSMTLVTVELLTLPHSGLAELNYEEDFKPVALLNEDSAAITVHADSEYETIEDFIDAAESGESLQIGNSGTGAIWHLAASALEQEIEGSFNHVPFDGAAPAVNNLLGGHIDAVSVSPAEVINQVENGDLRVLAVMADERVDALPDVPTLSETGIELSIGTWRGITVPADTPDEVVDVLADAAAATAQSDDFIERIETLQLGYRYADPAGFTELMDDQDALFGELIPSLDLN</sequence>
<dbReference type="InterPro" id="IPR005064">
    <property type="entry name" value="BUG"/>
</dbReference>
<dbReference type="EMBL" id="JAFBEC010000012">
    <property type="protein sequence ID" value="MBM7634389.1"/>
    <property type="molecule type" value="Genomic_DNA"/>
</dbReference>
<comment type="similarity">
    <text evidence="1">Belongs to the UPF0065 (bug) family.</text>
</comment>
<dbReference type="SUPFAM" id="SSF53850">
    <property type="entry name" value="Periplasmic binding protein-like II"/>
    <property type="match status" value="1"/>
</dbReference>
<dbReference type="Gene3D" id="3.40.190.150">
    <property type="entry name" value="Bordetella uptake gene, domain 1"/>
    <property type="match status" value="1"/>
</dbReference>
<keyword evidence="4" id="KW-0675">Receptor</keyword>
<evidence type="ECO:0000256" key="3">
    <source>
        <dbReference type="SAM" id="SignalP"/>
    </source>
</evidence>
<dbReference type="Pfam" id="PF03401">
    <property type="entry name" value="TctC"/>
    <property type="match status" value="1"/>
</dbReference>
<dbReference type="CDD" id="cd07012">
    <property type="entry name" value="PBP2_Bug_TTT"/>
    <property type="match status" value="1"/>
</dbReference>
<dbReference type="PIRSF" id="PIRSF017082">
    <property type="entry name" value="YflP"/>
    <property type="match status" value="1"/>
</dbReference>
<dbReference type="Gene3D" id="3.40.190.10">
    <property type="entry name" value="Periplasmic binding protein-like II"/>
    <property type="match status" value="1"/>
</dbReference>
<feature type="signal peptide" evidence="3">
    <location>
        <begin position="1"/>
        <end position="18"/>
    </location>
</feature>
<evidence type="ECO:0000313" key="5">
    <source>
        <dbReference type="Proteomes" id="UP000741863"/>
    </source>
</evidence>
<evidence type="ECO:0000256" key="2">
    <source>
        <dbReference type="SAM" id="MobiDB-lite"/>
    </source>
</evidence>
<dbReference type="Proteomes" id="UP000741863">
    <property type="component" value="Unassembled WGS sequence"/>
</dbReference>
<dbReference type="InterPro" id="IPR042100">
    <property type="entry name" value="Bug_dom1"/>
</dbReference>
<dbReference type="PROSITE" id="PS51257">
    <property type="entry name" value="PROKAR_LIPOPROTEIN"/>
    <property type="match status" value="1"/>
</dbReference>
<gene>
    <name evidence="4" type="ORF">JOD17_003495</name>
</gene>
<keyword evidence="5" id="KW-1185">Reference proteome</keyword>
<reference evidence="4 5" key="1">
    <citation type="submission" date="2021-01" db="EMBL/GenBank/DDBJ databases">
        <title>Genomic Encyclopedia of Type Strains, Phase IV (KMG-IV): sequencing the most valuable type-strain genomes for metagenomic binning, comparative biology and taxonomic classification.</title>
        <authorList>
            <person name="Goeker M."/>
        </authorList>
    </citation>
    <scope>NUCLEOTIDE SEQUENCE [LARGE SCALE GENOMIC DNA]</scope>
    <source>
        <strain evidence="4 5">DSM 25540</strain>
    </source>
</reference>
<feature type="chain" id="PRO_5047407713" evidence="3">
    <location>
        <begin position="19"/>
        <end position="328"/>
    </location>
</feature>
<evidence type="ECO:0000313" key="4">
    <source>
        <dbReference type="EMBL" id="MBM7634389.1"/>
    </source>
</evidence>
<dbReference type="PANTHER" id="PTHR42928">
    <property type="entry name" value="TRICARBOXYLATE-BINDING PROTEIN"/>
    <property type="match status" value="1"/>
</dbReference>
<accession>A0ABS2PG25</accession>
<feature type="region of interest" description="Disordered" evidence="2">
    <location>
        <begin position="72"/>
        <end position="92"/>
    </location>
</feature>
<protein>
    <submittedName>
        <fullName evidence="4">Tripartite-type tricarboxylate transporter receptor subunit TctC</fullName>
    </submittedName>
</protein>